<sequence>MTLDHRWLHGAAFAALVLVTTLANATAATPAPEVAEHDDGTRSASIQQLRIYRVHPGNEQAFHDRFRDHALRIMARHGFDVLATWETESEGLTEFAYLLEWPDTETMQARWADFMADEEWAAIKRETGQRHGRFVDGIEDRTLRPTPYSPRSRFLPAD</sequence>
<feature type="region of interest" description="Disordered" evidence="1">
    <location>
        <begin position="136"/>
        <end position="158"/>
    </location>
</feature>
<feature type="domain" description="NIPSNAP" evidence="3">
    <location>
        <begin position="48"/>
        <end position="150"/>
    </location>
</feature>
<dbReference type="Proteomes" id="UP000249447">
    <property type="component" value="Chromosome"/>
</dbReference>
<evidence type="ECO:0000313" key="4">
    <source>
        <dbReference type="EMBL" id="AWV08320.1"/>
    </source>
</evidence>
<protein>
    <recommendedName>
        <fullName evidence="3">NIPSNAP domain-containing protein</fullName>
    </recommendedName>
</protein>
<evidence type="ECO:0000259" key="3">
    <source>
        <dbReference type="Pfam" id="PF07978"/>
    </source>
</evidence>
<organism evidence="4 5">
    <name type="scientific">Marilutibacter maris</name>
    <dbReference type="NCBI Taxonomy" id="1605891"/>
    <lineage>
        <taxon>Bacteria</taxon>
        <taxon>Pseudomonadati</taxon>
        <taxon>Pseudomonadota</taxon>
        <taxon>Gammaproteobacteria</taxon>
        <taxon>Lysobacterales</taxon>
        <taxon>Lysobacteraceae</taxon>
        <taxon>Marilutibacter</taxon>
    </lineage>
</organism>
<dbReference type="Pfam" id="PF07978">
    <property type="entry name" value="NIPSNAP"/>
    <property type="match status" value="1"/>
</dbReference>
<dbReference type="EMBL" id="CP029843">
    <property type="protein sequence ID" value="AWV08320.1"/>
    <property type="molecule type" value="Genomic_DNA"/>
</dbReference>
<dbReference type="InterPro" id="IPR011008">
    <property type="entry name" value="Dimeric_a/b-barrel"/>
</dbReference>
<name>A0A2U9TK08_9GAMM</name>
<evidence type="ECO:0000313" key="5">
    <source>
        <dbReference type="Proteomes" id="UP000249447"/>
    </source>
</evidence>
<proteinExistence type="predicted"/>
<dbReference type="RefSeq" id="WP_111267359.1">
    <property type="nucleotide sequence ID" value="NZ_CP029843.1"/>
</dbReference>
<dbReference type="SUPFAM" id="SSF54909">
    <property type="entry name" value="Dimeric alpha+beta barrel"/>
    <property type="match status" value="1"/>
</dbReference>
<feature type="signal peptide" evidence="2">
    <location>
        <begin position="1"/>
        <end position="25"/>
    </location>
</feature>
<dbReference type="Gene3D" id="3.30.70.100">
    <property type="match status" value="1"/>
</dbReference>
<keyword evidence="2" id="KW-0732">Signal</keyword>
<dbReference type="InterPro" id="IPR012577">
    <property type="entry name" value="NIPSNAP"/>
</dbReference>
<accession>A0A2U9TK08</accession>
<evidence type="ECO:0000256" key="2">
    <source>
        <dbReference type="SAM" id="SignalP"/>
    </source>
</evidence>
<reference evidence="4 5" key="1">
    <citation type="submission" date="2018-05" db="EMBL/GenBank/DDBJ databases">
        <title>The complete genome of Lysobacter maris HZ9B, a marine bacterium antagonistic against terrestrial plant pathogens.</title>
        <authorList>
            <person name="Zhang X.-Q."/>
        </authorList>
    </citation>
    <scope>NUCLEOTIDE SEQUENCE [LARGE SCALE GENOMIC DNA]</scope>
    <source>
        <strain evidence="4 5">HZ9B</strain>
    </source>
</reference>
<dbReference type="KEGG" id="lmb:C9I47_2644"/>
<gene>
    <name evidence="4" type="ORF">C9I47_2644</name>
</gene>
<keyword evidence="5" id="KW-1185">Reference proteome</keyword>
<dbReference type="AlphaFoldDB" id="A0A2U9TK08"/>
<feature type="chain" id="PRO_5015900748" description="NIPSNAP domain-containing protein" evidence="2">
    <location>
        <begin position="26"/>
        <end position="158"/>
    </location>
</feature>
<dbReference type="OrthoDB" id="9809695at2"/>
<evidence type="ECO:0000256" key="1">
    <source>
        <dbReference type="SAM" id="MobiDB-lite"/>
    </source>
</evidence>